<name>A0ABU9RYI0_9BURK</name>
<dbReference type="Proteomes" id="UP001489897">
    <property type="component" value="Unassembled WGS sequence"/>
</dbReference>
<evidence type="ECO:0000313" key="1">
    <source>
        <dbReference type="EMBL" id="MEM5424637.1"/>
    </source>
</evidence>
<dbReference type="EMBL" id="JAYMRV010000009">
    <property type="protein sequence ID" value="MEM5424637.1"/>
    <property type="molecule type" value="Genomic_DNA"/>
</dbReference>
<protein>
    <submittedName>
        <fullName evidence="1">Uncharacterized protein</fullName>
    </submittedName>
</protein>
<dbReference type="RefSeq" id="WP_342949108.1">
    <property type="nucleotide sequence ID" value="NZ_JAYMRV010000009.1"/>
</dbReference>
<evidence type="ECO:0000313" key="2">
    <source>
        <dbReference type="Proteomes" id="UP001489897"/>
    </source>
</evidence>
<comment type="caution">
    <text evidence="1">The sequence shown here is derived from an EMBL/GenBank/DDBJ whole genome shotgun (WGS) entry which is preliminary data.</text>
</comment>
<reference evidence="1 2" key="1">
    <citation type="submission" date="2024-01" db="EMBL/GenBank/DDBJ databases">
        <title>The diversity of rhizobia nodulating Mimosa spp. in eleven states of Brazil covering several biomes is determined by host plant, location, and edaphic factors.</title>
        <authorList>
            <person name="Rouws L."/>
            <person name="Barauna A."/>
            <person name="Beukes C."/>
            <person name="De Faria S.M."/>
            <person name="Gross E."/>
            <person name="Dos Reis Junior F.B."/>
            <person name="Simon M."/>
            <person name="Maluk M."/>
            <person name="Odee D.W."/>
            <person name="Kenicer G."/>
            <person name="Young J.P.W."/>
            <person name="Reis V.M."/>
            <person name="Zilli J."/>
            <person name="James E.K."/>
        </authorList>
    </citation>
    <scope>NUCLEOTIDE SEQUENCE [LARGE SCALE GENOMIC DNA]</scope>
    <source>
        <strain evidence="1 2">JPY167</strain>
    </source>
</reference>
<keyword evidence="2" id="KW-1185">Reference proteome</keyword>
<organism evidence="1 2">
    <name type="scientific">Paraburkholderia ferrariae</name>
    <dbReference type="NCBI Taxonomy" id="386056"/>
    <lineage>
        <taxon>Bacteria</taxon>
        <taxon>Pseudomonadati</taxon>
        <taxon>Pseudomonadota</taxon>
        <taxon>Betaproteobacteria</taxon>
        <taxon>Burkholderiales</taxon>
        <taxon>Burkholderiaceae</taxon>
        <taxon>Paraburkholderia</taxon>
    </lineage>
</organism>
<gene>
    <name evidence="1" type="ORF">VSR73_26675</name>
</gene>
<sequence length="50" mass="5180">MTLATLSKLDLKPGAPVMKLTIDSGQMYSGEVAGNVVATPSFKFMPAPAP</sequence>
<proteinExistence type="predicted"/>
<accession>A0ABU9RYI0</accession>